<dbReference type="InterPro" id="IPR047729">
    <property type="entry name" value="Sce7726-like"/>
</dbReference>
<evidence type="ECO:0008006" key="3">
    <source>
        <dbReference type="Google" id="ProtNLM"/>
    </source>
</evidence>
<gene>
    <name evidence="1" type="ORF">DC53_11590</name>
</gene>
<protein>
    <recommendedName>
        <fullName evidence="3">Sce7726 family protein</fullName>
    </recommendedName>
</protein>
<organism evidence="1 2">
    <name type="scientific">Pseudoalteromonas fuliginea</name>
    <dbReference type="NCBI Taxonomy" id="1872678"/>
    <lineage>
        <taxon>Bacteria</taxon>
        <taxon>Pseudomonadati</taxon>
        <taxon>Pseudomonadota</taxon>
        <taxon>Gammaproteobacteria</taxon>
        <taxon>Alteromonadales</taxon>
        <taxon>Pseudoalteromonadaceae</taxon>
        <taxon>Pseudoalteromonas</taxon>
    </lineage>
</organism>
<proteinExistence type="predicted"/>
<evidence type="ECO:0000313" key="2">
    <source>
        <dbReference type="Proteomes" id="UP000027154"/>
    </source>
</evidence>
<reference evidence="1 2" key="1">
    <citation type="submission" date="2014-04" db="EMBL/GenBank/DDBJ databases">
        <title>Pseudoalteromonas galatheae sp. nov., isolated from a deep-sea polychaete near Canal Concepcion, Chile.</title>
        <authorList>
            <person name="Machado H.R."/>
            <person name="Gram L."/>
            <person name="Vynne N.G."/>
        </authorList>
    </citation>
    <scope>NUCLEOTIDE SEQUENCE [LARGE SCALE GENOMIC DNA]</scope>
    <source>
        <strain evidence="1 2">KMM216</strain>
    </source>
</reference>
<name>A0ABD3Y8X2_9GAMM</name>
<dbReference type="AlphaFoldDB" id="A0ABD3Y8X2"/>
<dbReference type="RefSeq" id="WP_050484143.1">
    <property type="nucleotide sequence ID" value="NZ_JJNZ01000035.1"/>
</dbReference>
<sequence>MSRSERLLESDIKALILNRLKAKRAINSKTLLMNELTIGNFARRVDLAILHEGKLIAFEIKSEADSLTRLNGQLSTYQKYFDKVIVVADTKFIKKLKVLVPDNIGLWEVKKPTIKVIKRGKLNKKIENSKLLDFMDVVDMKKLASQVKIDSNNSRSSLENALLPIPNSTLRKGVLSTIDRKFSLISSNFLTMVGNDCISNNHIRYLSRYHRDRAVQKEEANRAKSFWLDFDSHIQLLKDDIKSMNSLT</sequence>
<evidence type="ECO:0000313" key="1">
    <source>
        <dbReference type="EMBL" id="KDC50709.1"/>
    </source>
</evidence>
<dbReference type="EMBL" id="JJNZ01000035">
    <property type="protein sequence ID" value="KDC50709.1"/>
    <property type="molecule type" value="Genomic_DNA"/>
</dbReference>
<dbReference type="NCBIfam" id="NF033832">
    <property type="entry name" value="sce7726_fam"/>
    <property type="match status" value="1"/>
</dbReference>
<accession>A0ABD3Y8X2</accession>
<dbReference type="Proteomes" id="UP000027154">
    <property type="component" value="Unassembled WGS sequence"/>
</dbReference>
<comment type="caution">
    <text evidence="1">The sequence shown here is derived from an EMBL/GenBank/DDBJ whole genome shotgun (WGS) entry which is preliminary data.</text>
</comment>